<dbReference type="Proteomes" id="UP000245667">
    <property type="component" value="Unassembled WGS sequence"/>
</dbReference>
<accession>A0A316EB85</accession>
<gene>
    <name evidence="2" type="ORF">HZY62_19865</name>
    <name evidence="3" type="ORF">LX92_04123</name>
</gene>
<keyword evidence="3" id="KW-0430">Lectin</keyword>
<evidence type="ECO:0000313" key="4">
    <source>
        <dbReference type="Proteomes" id="UP000245667"/>
    </source>
</evidence>
<name>A0A316EB85_9FLAO</name>
<feature type="domain" description="Ricin B lectin" evidence="1">
    <location>
        <begin position="7"/>
        <end position="82"/>
    </location>
</feature>
<comment type="caution">
    <text evidence="3">The sequence shown here is derived from an EMBL/GenBank/DDBJ whole genome shotgun (WGS) entry which is preliminary data.</text>
</comment>
<dbReference type="EMBL" id="QGGQ01000014">
    <property type="protein sequence ID" value="PWK20180.1"/>
    <property type="molecule type" value="Genomic_DNA"/>
</dbReference>
<reference evidence="2 5" key="2">
    <citation type="submission" date="2020-07" db="EMBL/GenBank/DDBJ databases">
        <title>The draft genome sequence of Maribacter polysiphoniae KCTC 22021.</title>
        <authorList>
            <person name="Mu L."/>
        </authorList>
    </citation>
    <scope>NUCLEOTIDE SEQUENCE [LARGE SCALE GENOMIC DNA]</scope>
    <source>
        <strain evidence="2 5">KCTC 22021</strain>
    </source>
</reference>
<evidence type="ECO:0000313" key="3">
    <source>
        <dbReference type="EMBL" id="PWK20180.1"/>
    </source>
</evidence>
<dbReference type="AlphaFoldDB" id="A0A316EB85"/>
<dbReference type="GO" id="GO:0030246">
    <property type="term" value="F:carbohydrate binding"/>
    <property type="evidence" value="ECO:0007669"/>
    <property type="project" value="UniProtKB-KW"/>
</dbReference>
<reference evidence="3 4" key="1">
    <citation type="submission" date="2018-05" db="EMBL/GenBank/DDBJ databases">
        <title>Genomic Encyclopedia of Archaeal and Bacterial Type Strains, Phase II (KMG-II): from individual species to whole genera.</title>
        <authorList>
            <person name="Goeker M."/>
        </authorList>
    </citation>
    <scope>NUCLEOTIDE SEQUENCE [LARGE SCALE GENOMIC DNA]</scope>
    <source>
        <strain evidence="3 4">DSM 23514</strain>
    </source>
</reference>
<proteinExistence type="predicted"/>
<evidence type="ECO:0000259" key="1">
    <source>
        <dbReference type="Pfam" id="PF14200"/>
    </source>
</evidence>
<sequence>MSTTTDLKFQVKSSGQYLNILYGGNANGTSACQGNTPTTDNFIWQILDAPNNPGWHLIQVKSSGQYLNIFNGGNANGTRACQGNTPTTDNFLWKFINAPNNPGWCLLQVKSSGQYLNILNGGNANGTLACQGNTPTTDNFLWKLDFIGASPNIHTVTVSATIANPIPPSLSDDEGHQANTGPGDAAMTTEVGAGDTVKWVKGGNISSLDNVFETAGTDLFIVDPSQENNGTWVGIVGTMPPGSEEEYNITYKVGGKTYTQDPRIRVKPQA</sequence>
<dbReference type="Proteomes" id="UP000651837">
    <property type="component" value="Unassembled WGS sequence"/>
</dbReference>
<dbReference type="EMBL" id="JACWLN010000014">
    <property type="protein sequence ID" value="MBD1262864.1"/>
    <property type="molecule type" value="Genomic_DNA"/>
</dbReference>
<dbReference type="OrthoDB" id="1432795at2"/>
<dbReference type="Gene3D" id="2.80.10.50">
    <property type="match status" value="1"/>
</dbReference>
<protein>
    <submittedName>
        <fullName evidence="2">RICIN domain-containing protein</fullName>
    </submittedName>
    <submittedName>
        <fullName evidence="3">Ricin-type beta-trefoil lectin protein</fullName>
    </submittedName>
</protein>
<evidence type="ECO:0000313" key="5">
    <source>
        <dbReference type="Proteomes" id="UP000651837"/>
    </source>
</evidence>
<dbReference type="RefSeq" id="WP_109654593.1">
    <property type="nucleotide sequence ID" value="NZ_JACWLN010000014.1"/>
</dbReference>
<organism evidence="3 4">
    <name type="scientific">Maribacter polysiphoniae</name>
    <dbReference type="NCBI Taxonomy" id="429344"/>
    <lineage>
        <taxon>Bacteria</taxon>
        <taxon>Pseudomonadati</taxon>
        <taxon>Bacteroidota</taxon>
        <taxon>Flavobacteriia</taxon>
        <taxon>Flavobacteriales</taxon>
        <taxon>Flavobacteriaceae</taxon>
        <taxon>Maribacter</taxon>
    </lineage>
</organism>
<dbReference type="Pfam" id="PF14200">
    <property type="entry name" value="RicinB_lectin_2"/>
    <property type="match status" value="1"/>
</dbReference>
<dbReference type="InterPro" id="IPR035992">
    <property type="entry name" value="Ricin_B-like_lectins"/>
</dbReference>
<dbReference type="SUPFAM" id="SSF50370">
    <property type="entry name" value="Ricin B-like lectins"/>
    <property type="match status" value="1"/>
</dbReference>
<dbReference type="CDD" id="cd00161">
    <property type="entry name" value="beta-trefoil_Ricin-like"/>
    <property type="match status" value="1"/>
</dbReference>
<dbReference type="InterPro" id="IPR000772">
    <property type="entry name" value="Ricin_B_lectin"/>
</dbReference>
<evidence type="ECO:0000313" key="2">
    <source>
        <dbReference type="EMBL" id="MBD1262864.1"/>
    </source>
</evidence>
<keyword evidence="5" id="KW-1185">Reference proteome</keyword>